<reference evidence="2" key="1">
    <citation type="submission" date="2023-02" db="EMBL/GenBank/DDBJ databases">
        <title>Colletotrichum kahawae CIFC_Que2 genome sequencing and assembly.</title>
        <authorList>
            <person name="Baroncelli R."/>
        </authorList>
    </citation>
    <scope>NUCLEOTIDE SEQUENCE</scope>
    <source>
        <strain evidence="2">CIFC_Que2</strain>
    </source>
</reference>
<gene>
    <name evidence="2" type="ORF">CKAH01_03637</name>
</gene>
<dbReference type="AlphaFoldDB" id="A0AAD9YRH1"/>
<evidence type="ECO:0000256" key="1">
    <source>
        <dbReference type="SAM" id="MobiDB-lite"/>
    </source>
</evidence>
<evidence type="ECO:0000313" key="2">
    <source>
        <dbReference type="EMBL" id="KAK2774404.1"/>
    </source>
</evidence>
<comment type="caution">
    <text evidence="2">The sequence shown here is derived from an EMBL/GenBank/DDBJ whole genome shotgun (WGS) entry which is preliminary data.</text>
</comment>
<accession>A0AAD9YRH1</accession>
<proteinExistence type="predicted"/>
<protein>
    <submittedName>
        <fullName evidence="2">Uncharacterized protein</fullName>
    </submittedName>
</protein>
<dbReference type="Proteomes" id="UP001281614">
    <property type="component" value="Unassembled WGS sequence"/>
</dbReference>
<organism evidence="2 3">
    <name type="scientific">Colletotrichum kahawae</name>
    <name type="common">Coffee berry disease fungus</name>
    <dbReference type="NCBI Taxonomy" id="34407"/>
    <lineage>
        <taxon>Eukaryota</taxon>
        <taxon>Fungi</taxon>
        <taxon>Dikarya</taxon>
        <taxon>Ascomycota</taxon>
        <taxon>Pezizomycotina</taxon>
        <taxon>Sordariomycetes</taxon>
        <taxon>Hypocreomycetidae</taxon>
        <taxon>Glomerellales</taxon>
        <taxon>Glomerellaceae</taxon>
        <taxon>Colletotrichum</taxon>
        <taxon>Colletotrichum gloeosporioides species complex</taxon>
    </lineage>
</organism>
<keyword evidence="3" id="KW-1185">Reference proteome</keyword>
<feature type="region of interest" description="Disordered" evidence="1">
    <location>
        <begin position="92"/>
        <end position="126"/>
    </location>
</feature>
<evidence type="ECO:0000313" key="3">
    <source>
        <dbReference type="Proteomes" id="UP001281614"/>
    </source>
</evidence>
<feature type="region of interest" description="Disordered" evidence="1">
    <location>
        <begin position="1"/>
        <end position="28"/>
    </location>
</feature>
<sequence>MRGAWLFPPVGRRHHSGKQTGGRQPAGPLYQIQTGVPSHRETRRFAASAECAVSFDRTNIITQHPGFPPVHHPIQDPCPALTLPPVEKKTGGYCAQRRVSPSPLANSPRGRPIERPLPSPALSTSARLRSSLGTAAVIVDHGTCSSRPMPRP</sequence>
<name>A0AAD9YRH1_COLKA</name>
<dbReference type="EMBL" id="VYYT01000046">
    <property type="protein sequence ID" value="KAK2774404.1"/>
    <property type="molecule type" value="Genomic_DNA"/>
</dbReference>